<evidence type="ECO:0000313" key="2">
    <source>
        <dbReference type="Proteomes" id="UP000321424"/>
    </source>
</evidence>
<dbReference type="EMBL" id="BJXA01000005">
    <property type="protein sequence ID" value="GEM36776.1"/>
    <property type="molecule type" value="Genomic_DNA"/>
</dbReference>
<accession>A0A511MAK4</accession>
<comment type="caution">
    <text evidence="1">The sequence shown here is derived from an EMBL/GenBank/DDBJ whole genome shotgun (WGS) entry which is preliminary data.</text>
</comment>
<dbReference type="Gene3D" id="3.30.2010.10">
    <property type="entry name" value="Metalloproteases ('zincins'), catalytic domain"/>
    <property type="match status" value="1"/>
</dbReference>
<dbReference type="Proteomes" id="UP000321424">
    <property type="component" value="Unassembled WGS sequence"/>
</dbReference>
<evidence type="ECO:0008006" key="3">
    <source>
        <dbReference type="Google" id="ProtNLM"/>
    </source>
</evidence>
<sequence length="252" mass="27954">MARLVGLRRPTSDEPRKLVPAFENVAYKAGVAAASYTLWVREKDRRFVVPGRTIAVPAESLRLLEPRELEAVLAHQLAQRVQGRLTFWQLVFRHYNLPVIWIERALMSGLGLAAVGEAIARRLPARGSRVFSVGWTVFSRVLVACPTVAATTVIVGLAPAVLLRLIPEVVALVLIPIADRIEYRTDQIVVDLGYGPELGAVLQRAHAPHPTRAPLSLLSVSLCSPKTAPNKRIRRIRDRLDELARRWSPPAQ</sequence>
<gene>
    <name evidence="1" type="ORF">NN4_12950</name>
</gene>
<proteinExistence type="predicted"/>
<keyword evidence="2" id="KW-1185">Reference proteome</keyword>
<protein>
    <recommendedName>
        <fullName evidence="3">Peptidase M48 domain-containing protein</fullName>
    </recommendedName>
</protein>
<evidence type="ECO:0000313" key="1">
    <source>
        <dbReference type="EMBL" id="GEM36776.1"/>
    </source>
</evidence>
<dbReference type="AlphaFoldDB" id="A0A511MAK4"/>
<reference evidence="1 2" key="1">
    <citation type="submission" date="2019-07" db="EMBL/GenBank/DDBJ databases">
        <title>Whole genome shotgun sequence of Nocardia ninae NBRC 108245.</title>
        <authorList>
            <person name="Hosoyama A."/>
            <person name="Uohara A."/>
            <person name="Ohji S."/>
            <person name="Ichikawa N."/>
        </authorList>
    </citation>
    <scope>NUCLEOTIDE SEQUENCE [LARGE SCALE GENOMIC DNA]</scope>
    <source>
        <strain evidence="1 2">NBRC 108245</strain>
    </source>
</reference>
<name>A0A511MAK4_9NOCA</name>
<organism evidence="1 2">
    <name type="scientific">Nocardia ninae NBRC 108245</name>
    <dbReference type="NCBI Taxonomy" id="1210091"/>
    <lineage>
        <taxon>Bacteria</taxon>
        <taxon>Bacillati</taxon>
        <taxon>Actinomycetota</taxon>
        <taxon>Actinomycetes</taxon>
        <taxon>Mycobacteriales</taxon>
        <taxon>Nocardiaceae</taxon>
        <taxon>Nocardia</taxon>
    </lineage>
</organism>